<feature type="region of interest" description="Disordered" evidence="1">
    <location>
        <begin position="1"/>
        <end position="30"/>
    </location>
</feature>
<evidence type="ECO:0000256" key="1">
    <source>
        <dbReference type="SAM" id="MobiDB-lite"/>
    </source>
</evidence>
<reference evidence="2 3" key="1">
    <citation type="submission" date="2012-05" db="EMBL/GenBank/DDBJ databases">
        <title>Recombination and specialization in a pathogen metapopulation.</title>
        <authorList>
            <person name="Gardiner A."/>
            <person name="Kemen E."/>
            <person name="Schultz-Larsen T."/>
            <person name="MacLean D."/>
            <person name="Van Oosterhout C."/>
            <person name="Jones J.D.G."/>
        </authorList>
    </citation>
    <scope>NUCLEOTIDE SEQUENCE [LARGE SCALE GENOMIC DNA]</scope>
    <source>
        <strain evidence="2 3">Ac Nc2</strain>
    </source>
</reference>
<organism evidence="2 3">
    <name type="scientific">Albugo candida</name>
    <dbReference type="NCBI Taxonomy" id="65357"/>
    <lineage>
        <taxon>Eukaryota</taxon>
        <taxon>Sar</taxon>
        <taxon>Stramenopiles</taxon>
        <taxon>Oomycota</taxon>
        <taxon>Peronosporomycetes</taxon>
        <taxon>Albuginales</taxon>
        <taxon>Albuginaceae</taxon>
        <taxon>Albugo</taxon>
    </lineage>
</organism>
<dbReference type="AlphaFoldDB" id="A0A024GMU2"/>
<proteinExistence type="predicted"/>
<dbReference type="EMBL" id="CAIX01000180">
    <property type="protein sequence ID" value="CCI47664.1"/>
    <property type="molecule type" value="Genomic_DNA"/>
</dbReference>
<accession>A0A024GMU2</accession>
<protein>
    <submittedName>
        <fullName evidence="2">Uncharacterized protein</fullName>
    </submittedName>
</protein>
<gene>
    <name evidence="2" type="ORF">BN9_086710</name>
</gene>
<keyword evidence="3" id="KW-1185">Reference proteome</keyword>
<name>A0A024GMU2_9STRA</name>
<dbReference type="Proteomes" id="UP000053237">
    <property type="component" value="Unassembled WGS sequence"/>
</dbReference>
<dbReference type="InParanoid" id="A0A024GMU2"/>
<sequence length="72" mass="8292">MARFRKRLEESRSRKSGRKKSTTGTCGTGLPRNVHSKRRLFGINYYDICQEEEDIADASLNWEGIGCATYFE</sequence>
<evidence type="ECO:0000313" key="3">
    <source>
        <dbReference type="Proteomes" id="UP000053237"/>
    </source>
</evidence>
<evidence type="ECO:0000313" key="2">
    <source>
        <dbReference type="EMBL" id="CCI47664.1"/>
    </source>
</evidence>
<comment type="caution">
    <text evidence="2">The sequence shown here is derived from an EMBL/GenBank/DDBJ whole genome shotgun (WGS) entry which is preliminary data.</text>
</comment>